<keyword evidence="5 11" id="KW-0297">G-protein coupled receptor</keyword>
<protein>
    <submittedName>
        <fullName evidence="15">G-protein coupled receptors family 1 profile domain-containing protein</fullName>
    </submittedName>
</protein>
<name>A0A915CT20_9BILA</name>
<keyword evidence="8 11" id="KW-0675">Receptor</keyword>
<keyword evidence="2" id="KW-1003">Cell membrane</keyword>
<accession>A0A915CT20</accession>
<keyword evidence="14" id="KW-1185">Reference proteome</keyword>
<dbReference type="PRINTS" id="PR00237">
    <property type="entry name" value="GPCRRHODOPSN"/>
</dbReference>
<dbReference type="SUPFAM" id="SSF81321">
    <property type="entry name" value="Family A G protein-coupled receptor-like"/>
    <property type="match status" value="1"/>
</dbReference>
<reference evidence="15" key="1">
    <citation type="submission" date="2022-11" db="UniProtKB">
        <authorList>
            <consortium name="WormBaseParasite"/>
        </authorList>
    </citation>
    <scope>IDENTIFICATION</scope>
</reference>
<keyword evidence="7" id="KW-1015">Disulfide bond</keyword>
<keyword evidence="6 12" id="KW-0472">Membrane</keyword>
<dbReference type="PROSITE" id="PS00237">
    <property type="entry name" value="G_PROTEIN_RECEP_F1_1"/>
    <property type="match status" value="1"/>
</dbReference>
<dbReference type="GO" id="GO:0005886">
    <property type="term" value="C:plasma membrane"/>
    <property type="evidence" value="ECO:0007669"/>
    <property type="project" value="UniProtKB-SubCell"/>
</dbReference>
<dbReference type="PANTHER" id="PTHR45695">
    <property type="entry name" value="LEUCOKININ RECEPTOR-RELATED"/>
    <property type="match status" value="1"/>
</dbReference>
<keyword evidence="3 11" id="KW-0812">Transmembrane</keyword>
<sequence length="121" mass="13627">MISLGLIFLAITIVGILGNVLVILVIAVNRQLHDSTNILICNLAVADLLFLTFCVPITAYSYIYMWNFSESICYVTVTLQYVTCYVSVWTLVLLSYDRYVSITSPSCSINMRRGTLFFTFA</sequence>
<evidence type="ECO:0000256" key="11">
    <source>
        <dbReference type="RuleBase" id="RU000688"/>
    </source>
</evidence>
<dbReference type="WBParaSite" id="jg12133">
    <property type="protein sequence ID" value="jg12133"/>
    <property type="gene ID" value="jg12133"/>
</dbReference>
<evidence type="ECO:0000256" key="10">
    <source>
        <dbReference type="ARBA" id="ARBA00023224"/>
    </source>
</evidence>
<dbReference type="AlphaFoldDB" id="A0A915CT20"/>
<evidence type="ECO:0000313" key="14">
    <source>
        <dbReference type="Proteomes" id="UP000887574"/>
    </source>
</evidence>
<dbReference type="Proteomes" id="UP000887574">
    <property type="component" value="Unplaced"/>
</dbReference>
<dbReference type="Gene3D" id="1.20.1070.10">
    <property type="entry name" value="Rhodopsin 7-helix transmembrane proteins"/>
    <property type="match status" value="1"/>
</dbReference>
<evidence type="ECO:0000256" key="3">
    <source>
        <dbReference type="ARBA" id="ARBA00022692"/>
    </source>
</evidence>
<keyword evidence="10 11" id="KW-0807">Transducer</keyword>
<feature type="transmembrane region" description="Helical" evidence="12">
    <location>
        <begin position="75"/>
        <end position="96"/>
    </location>
</feature>
<evidence type="ECO:0000313" key="15">
    <source>
        <dbReference type="WBParaSite" id="jg12133"/>
    </source>
</evidence>
<evidence type="ECO:0000256" key="1">
    <source>
        <dbReference type="ARBA" id="ARBA00004651"/>
    </source>
</evidence>
<evidence type="ECO:0000259" key="13">
    <source>
        <dbReference type="PROSITE" id="PS50262"/>
    </source>
</evidence>
<evidence type="ECO:0000256" key="7">
    <source>
        <dbReference type="ARBA" id="ARBA00023157"/>
    </source>
</evidence>
<dbReference type="InterPro" id="IPR017452">
    <property type="entry name" value="GPCR_Rhodpsn_7TM"/>
</dbReference>
<dbReference type="InterPro" id="IPR000276">
    <property type="entry name" value="GPCR_Rhodpsn"/>
</dbReference>
<evidence type="ECO:0000256" key="2">
    <source>
        <dbReference type="ARBA" id="ARBA00022475"/>
    </source>
</evidence>
<proteinExistence type="inferred from homology"/>
<comment type="similarity">
    <text evidence="11">Belongs to the G-protein coupled receptor 1 family.</text>
</comment>
<organism evidence="14 15">
    <name type="scientific">Ditylenchus dipsaci</name>
    <dbReference type="NCBI Taxonomy" id="166011"/>
    <lineage>
        <taxon>Eukaryota</taxon>
        <taxon>Metazoa</taxon>
        <taxon>Ecdysozoa</taxon>
        <taxon>Nematoda</taxon>
        <taxon>Chromadorea</taxon>
        <taxon>Rhabditida</taxon>
        <taxon>Tylenchina</taxon>
        <taxon>Tylenchomorpha</taxon>
        <taxon>Sphaerularioidea</taxon>
        <taxon>Anguinidae</taxon>
        <taxon>Anguininae</taxon>
        <taxon>Ditylenchus</taxon>
    </lineage>
</organism>
<dbReference type="GO" id="GO:0004930">
    <property type="term" value="F:G protein-coupled receptor activity"/>
    <property type="evidence" value="ECO:0007669"/>
    <property type="project" value="UniProtKB-KW"/>
</dbReference>
<dbReference type="PANTHER" id="PTHR45695:SF23">
    <property type="entry name" value="GALANIN-LIKE G-PROTEIN COUPLED RECEPTOR NPR-9"/>
    <property type="match status" value="1"/>
</dbReference>
<feature type="transmembrane region" description="Helical" evidence="12">
    <location>
        <begin position="6"/>
        <end position="27"/>
    </location>
</feature>
<evidence type="ECO:0000256" key="9">
    <source>
        <dbReference type="ARBA" id="ARBA00023180"/>
    </source>
</evidence>
<evidence type="ECO:0000256" key="6">
    <source>
        <dbReference type="ARBA" id="ARBA00023136"/>
    </source>
</evidence>
<keyword evidence="9" id="KW-0325">Glycoprotein</keyword>
<keyword evidence="4 12" id="KW-1133">Transmembrane helix</keyword>
<evidence type="ECO:0000256" key="4">
    <source>
        <dbReference type="ARBA" id="ARBA00022989"/>
    </source>
</evidence>
<evidence type="ECO:0000256" key="5">
    <source>
        <dbReference type="ARBA" id="ARBA00023040"/>
    </source>
</evidence>
<feature type="transmembrane region" description="Helical" evidence="12">
    <location>
        <begin position="39"/>
        <end position="63"/>
    </location>
</feature>
<feature type="domain" description="G-protein coupled receptors family 1 profile" evidence="13">
    <location>
        <begin position="18"/>
        <end position="121"/>
    </location>
</feature>
<comment type="subcellular location">
    <subcellularLocation>
        <location evidence="1">Cell membrane</location>
        <topology evidence="1">Multi-pass membrane protein</topology>
    </subcellularLocation>
</comment>
<dbReference type="Pfam" id="PF00001">
    <property type="entry name" value="7tm_1"/>
    <property type="match status" value="1"/>
</dbReference>
<evidence type="ECO:0000256" key="8">
    <source>
        <dbReference type="ARBA" id="ARBA00023170"/>
    </source>
</evidence>
<dbReference type="PROSITE" id="PS50262">
    <property type="entry name" value="G_PROTEIN_RECEP_F1_2"/>
    <property type="match status" value="1"/>
</dbReference>
<evidence type="ECO:0000256" key="12">
    <source>
        <dbReference type="SAM" id="Phobius"/>
    </source>
</evidence>